<dbReference type="Proteomes" id="UP000694389">
    <property type="component" value="Unassembled WGS sequence"/>
</dbReference>
<keyword evidence="4 7" id="KW-0472">Membrane</keyword>
<evidence type="ECO:0000256" key="3">
    <source>
        <dbReference type="ARBA" id="ARBA00022989"/>
    </source>
</evidence>
<dbReference type="GeneTree" id="ENSGT00390000011648"/>
<feature type="region of interest" description="Disordered" evidence="6">
    <location>
        <begin position="109"/>
        <end position="224"/>
    </location>
</feature>
<dbReference type="Ensembl" id="ENSDLAT00005033773.2">
    <property type="protein sequence ID" value="ENSDLAP00005031635.2"/>
    <property type="gene ID" value="ENSDLAG00005013845.2"/>
</dbReference>
<feature type="region of interest" description="Disordered" evidence="6">
    <location>
        <begin position="233"/>
        <end position="252"/>
    </location>
</feature>
<evidence type="ECO:0000313" key="9">
    <source>
        <dbReference type="Ensembl" id="ENSDLAP00005031635.2"/>
    </source>
</evidence>
<protein>
    <recommendedName>
        <fullName evidence="8">PHTF1/2 N-terminal domain-containing protein</fullName>
    </recommendedName>
</protein>
<gene>
    <name evidence="9" type="primary">phtf1</name>
</gene>
<dbReference type="Pfam" id="PF12129">
    <property type="entry name" value="PHTF1-2_N"/>
    <property type="match status" value="1"/>
</dbReference>
<sequence length="613" mass="68377">MVSFKPQERLSDFLPSGSTFSKAKPESPWTALTRKGLVRVLLFPFFFHWWIQVTSRSISSCILVLYFLQVAAVALYLEVPGACASEVFGPMCLLLLLGTVHCQIVSTESSRWPSGSPAASCATSPARRRRKSGFGASDELSSEEEEGLQPVEVILPIPHQERLLPTTRPSSAPVSSVRKRNLKSNPKPTLRPQEGVGASIKVKPREVERLRPNVGSRPASDTDDTMWEELLQGPDSASTASSDSEGNGRYNAGMVLPQATTLSSDDESLQQGITGNQLSWLQACHPSKDRVSAIIWEQGECKKADMSVLEISGIILTRVKLVEQGMGYLMLGGLMTATLALLPFVFRLAQRLDMSSLCSLSLAEVVEMAVGPPDVQAYAFFFITTVQRVCLIGLFFFMMCVAERTYKQRLLFAKYFSHLTSARKAKKSEIPHFRLKKVQNIKMWLSLRSFLRRRGPQRSVDVIVSTIFLLALSISFIICAQLLHSHETFLESMTNWELLVWASSLILFLLRLATLGSETNCKYSNSSVLLTEQINLYLKMEKKPNKKEELNIVNNVLKLATKLMKELDTPFRLLGLTVNPLIYNITRVVILSAVSAVVSDLFGFNIRLWKIKS</sequence>
<name>A0A8C4FAV4_DICLA</name>
<proteinExistence type="predicted"/>
<feature type="transmembrane region" description="Helical" evidence="7">
    <location>
        <begin position="377"/>
        <end position="402"/>
    </location>
</feature>
<evidence type="ECO:0000256" key="5">
    <source>
        <dbReference type="ARBA" id="ARBA00023180"/>
    </source>
</evidence>
<keyword evidence="10" id="KW-1185">Reference proteome</keyword>
<comment type="subcellular location">
    <subcellularLocation>
        <location evidence="1">Membrane</location>
        <topology evidence="1">Multi-pass membrane protein</topology>
    </subcellularLocation>
</comment>
<evidence type="ECO:0000256" key="4">
    <source>
        <dbReference type="ARBA" id="ARBA00023136"/>
    </source>
</evidence>
<keyword evidence="3 7" id="KW-1133">Transmembrane helix</keyword>
<dbReference type="AlphaFoldDB" id="A0A8C4FAV4"/>
<feature type="compositionally biased region" description="Polar residues" evidence="6">
    <location>
        <begin position="235"/>
        <end position="245"/>
    </location>
</feature>
<dbReference type="InterPro" id="IPR021980">
    <property type="entry name" value="PHTF1/2_N"/>
</dbReference>
<dbReference type="InterPro" id="IPR039775">
    <property type="entry name" value="PHTF1/2"/>
</dbReference>
<feature type="domain" description="PHTF1/2 N-terminal" evidence="8">
    <location>
        <begin position="16"/>
        <end position="109"/>
    </location>
</feature>
<feature type="transmembrane region" description="Helical" evidence="7">
    <location>
        <begin position="498"/>
        <end position="516"/>
    </location>
</feature>
<evidence type="ECO:0000313" key="10">
    <source>
        <dbReference type="Proteomes" id="UP000694389"/>
    </source>
</evidence>
<dbReference type="PANTHER" id="PTHR12680:SF8">
    <property type="entry name" value="PROTEIN PHTF1"/>
    <property type="match status" value="1"/>
</dbReference>
<evidence type="ECO:0000256" key="2">
    <source>
        <dbReference type="ARBA" id="ARBA00022692"/>
    </source>
</evidence>
<reference evidence="9" key="1">
    <citation type="submission" date="2025-08" db="UniProtKB">
        <authorList>
            <consortium name="Ensembl"/>
        </authorList>
    </citation>
    <scope>IDENTIFICATION</scope>
</reference>
<evidence type="ECO:0000256" key="6">
    <source>
        <dbReference type="SAM" id="MobiDB-lite"/>
    </source>
</evidence>
<dbReference type="PANTHER" id="PTHR12680">
    <property type="entry name" value="PUTATIVE HOMEODOMAIN TRANSCRIPTION FACTOR PHTF"/>
    <property type="match status" value="1"/>
</dbReference>
<keyword evidence="2 7" id="KW-0812">Transmembrane</keyword>
<feature type="transmembrane region" description="Helical" evidence="7">
    <location>
        <begin position="462"/>
        <end position="483"/>
    </location>
</feature>
<accession>A0A8C4FAV4</accession>
<feature type="transmembrane region" description="Helical" evidence="7">
    <location>
        <begin position="328"/>
        <end position="346"/>
    </location>
</feature>
<dbReference type="GO" id="GO:0005783">
    <property type="term" value="C:endoplasmic reticulum"/>
    <property type="evidence" value="ECO:0007669"/>
    <property type="project" value="InterPro"/>
</dbReference>
<evidence type="ECO:0000256" key="7">
    <source>
        <dbReference type="SAM" id="Phobius"/>
    </source>
</evidence>
<dbReference type="GO" id="GO:0016020">
    <property type="term" value="C:membrane"/>
    <property type="evidence" value="ECO:0007669"/>
    <property type="project" value="UniProtKB-SubCell"/>
</dbReference>
<reference evidence="9" key="2">
    <citation type="submission" date="2025-09" db="UniProtKB">
        <authorList>
            <consortium name="Ensembl"/>
        </authorList>
    </citation>
    <scope>IDENTIFICATION</scope>
</reference>
<organism evidence="9 10">
    <name type="scientific">Dicentrarchus labrax</name>
    <name type="common">European seabass</name>
    <name type="synonym">Morone labrax</name>
    <dbReference type="NCBI Taxonomy" id="13489"/>
    <lineage>
        <taxon>Eukaryota</taxon>
        <taxon>Metazoa</taxon>
        <taxon>Chordata</taxon>
        <taxon>Craniata</taxon>
        <taxon>Vertebrata</taxon>
        <taxon>Euteleostomi</taxon>
        <taxon>Actinopterygii</taxon>
        <taxon>Neopterygii</taxon>
        <taxon>Teleostei</taxon>
        <taxon>Neoteleostei</taxon>
        <taxon>Acanthomorphata</taxon>
        <taxon>Eupercaria</taxon>
        <taxon>Moronidae</taxon>
        <taxon>Dicentrarchus</taxon>
    </lineage>
</organism>
<evidence type="ECO:0000256" key="1">
    <source>
        <dbReference type="ARBA" id="ARBA00004141"/>
    </source>
</evidence>
<keyword evidence="5" id="KW-0325">Glycoprotein</keyword>
<evidence type="ECO:0000259" key="8">
    <source>
        <dbReference type="Pfam" id="PF12129"/>
    </source>
</evidence>